<dbReference type="GeneID" id="33560235"/>
<sequence length="856" mass="94618">MEVPLSNAIGEMRAQTAFIATVGTVSLATRVQAAIPQTLWDRKPGHDWYTEYYVIGNGYMGISTNSDPIVDEMDLNLDTLWTGGPFNKTENFTYTGGNPASPLDPSILKGIRADIFSRGNASVTALQVTDFDYGSLTTAGWFYAKKDNTSYTDYKRWLSLDDGYIGATWTAEGIQYNRTGFCSYPDKQCVYYAASSGPSSTTFGFNTERTLSSANVTCIDDKTLSYWGQAEPNGMQYEIQARCSSDGTISCSSAVQGNATLSVVNATSVTCVLAGDTEYNIDAGTAESNYSFAGNPYHENVGKIINSSCVDFEPLFEHHLADHQELYGAFEIDLGATNTNTSATTQDLIDRYTIEAGDVQLEQLIFNFGRYLLIASARGNLPASLQGIWTGAAQQYLADGEVDEFNDSSENGLVAPNNSFIYDTSAEWGSDFHANINLQMNYWPAETTGLSKLTPTLWALIQKTWMPRGTETASYLYNSSGWVTHDEMNPFGYTGMKLGGPTVEDQVWGQQWSDYQAAGAWLVQQLWDHYLFGDAEEDFINSTAWPIIKTSTDFWLDNLFEDTYFNDGTLVVAPCNSPEQPTHLNATFGCAMYQQIVQQLFETALQAYPLSGENNSAWLDRVQDSLSKMDKGVHIGDWGQLQEWKIDADNKTDLHRHISHLWGMYPGSTLATYNGSEYTQSEVTEAVNTSLIARGNATHYGWAKMHRAAVYASLGNASYAHHLYKYMISEDFNGNLLDIYWQKNNSVFQIDANEGAVGYITNAIANVPTPRTLSEPLIINLLRAIPDAWSTGSVKGARVRGGVNINATWANGTLSSAELSMDRGFQSWYVVVNAPCDTGYITKKEGWMKPGDQWTL</sequence>
<dbReference type="Pfam" id="PF14498">
    <property type="entry name" value="Glyco_hyd_65N_2"/>
    <property type="match status" value="1"/>
</dbReference>
<comment type="caution">
    <text evidence="4">The sequence shown here is derived from an EMBL/GenBank/DDBJ whole genome shotgun (WGS) entry which is preliminary data.</text>
</comment>
<dbReference type="Pfam" id="PF22124">
    <property type="entry name" value="Glyco_hydro_95_cat"/>
    <property type="match status" value="2"/>
</dbReference>
<feature type="domain" description="Alpha fucosidase A-like C-terminal" evidence="2">
    <location>
        <begin position="778"/>
        <end position="825"/>
    </location>
</feature>
<dbReference type="GO" id="GO:0005975">
    <property type="term" value="P:carbohydrate metabolic process"/>
    <property type="evidence" value="ECO:0007669"/>
    <property type="project" value="InterPro"/>
</dbReference>
<dbReference type="SUPFAM" id="SSF48208">
    <property type="entry name" value="Six-hairpin glycosidases"/>
    <property type="match status" value="1"/>
</dbReference>
<evidence type="ECO:0000313" key="5">
    <source>
        <dbReference type="Proteomes" id="UP000193218"/>
    </source>
</evidence>
<dbReference type="InterPro" id="IPR016518">
    <property type="entry name" value="Alpha-L-fucosidase"/>
</dbReference>
<keyword evidence="5" id="KW-1185">Reference proteome</keyword>
<dbReference type="OrthoDB" id="2848340at2759"/>
<dbReference type="InterPro" id="IPR013780">
    <property type="entry name" value="Glyco_hydro_b"/>
</dbReference>
<gene>
    <name evidence="4" type="ORF">BD324DRAFT_652024</name>
</gene>
<dbReference type="GO" id="GO:0004560">
    <property type="term" value="F:alpha-L-fucosidase activity"/>
    <property type="evidence" value="ECO:0007669"/>
    <property type="project" value="InterPro"/>
</dbReference>
<dbReference type="Pfam" id="PF21307">
    <property type="entry name" value="Glyco_hydro_95_C"/>
    <property type="match status" value="1"/>
</dbReference>
<evidence type="ECO:0000259" key="2">
    <source>
        <dbReference type="Pfam" id="PF21307"/>
    </source>
</evidence>
<dbReference type="Proteomes" id="UP000193218">
    <property type="component" value="Unassembled WGS sequence"/>
</dbReference>
<keyword evidence="4" id="KW-0378">Hydrolase</keyword>
<dbReference type="Gene3D" id="2.60.40.1180">
    <property type="entry name" value="Golgi alpha-mannosidase II"/>
    <property type="match status" value="1"/>
</dbReference>
<evidence type="ECO:0000259" key="1">
    <source>
        <dbReference type="Pfam" id="PF14498"/>
    </source>
</evidence>
<dbReference type="InterPro" id="IPR049053">
    <property type="entry name" value="AFCA-like_C"/>
</dbReference>
<dbReference type="Gene3D" id="1.50.10.10">
    <property type="match status" value="1"/>
</dbReference>
<evidence type="ECO:0000313" key="4">
    <source>
        <dbReference type="EMBL" id="ORX36121.1"/>
    </source>
</evidence>
<organism evidence="4 5">
    <name type="scientific">Kockovaella imperatae</name>
    <dbReference type="NCBI Taxonomy" id="4999"/>
    <lineage>
        <taxon>Eukaryota</taxon>
        <taxon>Fungi</taxon>
        <taxon>Dikarya</taxon>
        <taxon>Basidiomycota</taxon>
        <taxon>Agaricomycotina</taxon>
        <taxon>Tremellomycetes</taxon>
        <taxon>Tremellales</taxon>
        <taxon>Cuniculitremaceae</taxon>
        <taxon>Kockovaella</taxon>
    </lineage>
</organism>
<dbReference type="InterPro" id="IPR008928">
    <property type="entry name" value="6-hairpin_glycosidase_sf"/>
</dbReference>
<dbReference type="InterPro" id="IPR027414">
    <property type="entry name" value="GH95_N_dom"/>
</dbReference>
<dbReference type="RefSeq" id="XP_021870250.1">
    <property type="nucleotide sequence ID" value="XM_022018426.1"/>
</dbReference>
<feature type="domain" description="Glycosyl hydrolase family 95 catalytic" evidence="3">
    <location>
        <begin position="312"/>
        <end position="393"/>
    </location>
</feature>
<dbReference type="PANTHER" id="PTHR31084">
    <property type="entry name" value="ALPHA-L-FUCOSIDASE 2"/>
    <property type="match status" value="1"/>
</dbReference>
<dbReference type="STRING" id="4999.A0A1Y1UDL0"/>
<dbReference type="PIRSF" id="PIRSF007663">
    <property type="entry name" value="UCP007663"/>
    <property type="match status" value="1"/>
</dbReference>
<name>A0A1Y1UDL0_9TREE</name>
<dbReference type="EMBL" id="NBSH01000009">
    <property type="protein sequence ID" value="ORX36121.1"/>
    <property type="molecule type" value="Genomic_DNA"/>
</dbReference>
<accession>A0A1Y1UDL0</accession>
<dbReference type="InParanoid" id="A0A1Y1UDL0"/>
<proteinExistence type="predicted"/>
<reference evidence="4 5" key="1">
    <citation type="submission" date="2017-03" db="EMBL/GenBank/DDBJ databases">
        <title>Widespread Adenine N6-methylation of Active Genes in Fungi.</title>
        <authorList>
            <consortium name="DOE Joint Genome Institute"/>
            <person name="Mondo S.J."/>
            <person name="Dannebaum R.O."/>
            <person name="Kuo R.C."/>
            <person name="Louie K.B."/>
            <person name="Bewick A.J."/>
            <person name="Labutti K."/>
            <person name="Haridas S."/>
            <person name="Kuo A."/>
            <person name="Salamov A."/>
            <person name="Ahrendt S.R."/>
            <person name="Lau R."/>
            <person name="Bowen B.P."/>
            <person name="Lipzen A."/>
            <person name="Sullivan W."/>
            <person name="Andreopoulos W.B."/>
            <person name="Clum A."/>
            <person name="Lindquist E."/>
            <person name="Daum C."/>
            <person name="Northen T.R."/>
            <person name="Ramamoorthy G."/>
            <person name="Schmitz R.J."/>
            <person name="Gryganskyi A."/>
            <person name="Culley D."/>
            <person name="Magnuson J."/>
            <person name="James T.Y."/>
            <person name="O'Malley M.A."/>
            <person name="Stajich J.E."/>
            <person name="Spatafora J.W."/>
            <person name="Visel A."/>
            <person name="Grigoriev I.V."/>
        </authorList>
    </citation>
    <scope>NUCLEOTIDE SEQUENCE [LARGE SCALE GENOMIC DNA]</scope>
    <source>
        <strain evidence="4 5">NRRL Y-17943</strain>
    </source>
</reference>
<evidence type="ECO:0000259" key="3">
    <source>
        <dbReference type="Pfam" id="PF22124"/>
    </source>
</evidence>
<dbReference type="InterPro" id="IPR054363">
    <property type="entry name" value="GH95_cat"/>
</dbReference>
<dbReference type="InterPro" id="IPR012341">
    <property type="entry name" value="6hp_glycosidase-like_sf"/>
</dbReference>
<protein>
    <submittedName>
        <fullName evidence="4">Glycosyl hydrolase family 65, N-terminal domain-domain-containing protein</fullName>
    </submittedName>
</protein>
<dbReference type="AlphaFoldDB" id="A0A1Y1UDL0"/>
<feature type="domain" description="Glycosyl hydrolase family 95 catalytic" evidence="3">
    <location>
        <begin position="423"/>
        <end position="762"/>
    </location>
</feature>
<dbReference type="PANTHER" id="PTHR31084:SF3">
    <property type="entry name" value="ALPHA-FUCOSIDASE A"/>
    <property type="match status" value="1"/>
</dbReference>
<feature type="domain" description="Glycosyl hydrolase family 95 N-terminal" evidence="1">
    <location>
        <begin position="39"/>
        <end position="280"/>
    </location>
</feature>